<gene>
    <name evidence="2" type="ORF">HEB94_001266</name>
</gene>
<dbReference type="AlphaFoldDB" id="A0A927MSH4"/>
<evidence type="ECO:0000259" key="1">
    <source>
        <dbReference type="Pfam" id="PF12680"/>
    </source>
</evidence>
<reference evidence="2" key="1">
    <citation type="submission" date="2020-10" db="EMBL/GenBank/DDBJ databases">
        <title>Sequencing the genomes of 1000 actinobacteria strains.</title>
        <authorList>
            <person name="Klenk H.-P."/>
        </authorList>
    </citation>
    <scope>NUCLEOTIDE SEQUENCE</scope>
    <source>
        <strain evidence="2">DSM 45354</strain>
    </source>
</reference>
<keyword evidence="2" id="KW-0413">Isomerase</keyword>
<dbReference type="InterPro" id="IPR032710">
    <property type="entry name" value="NTF2-like_dom_sf"/>
</dbReference>
<dbReference type="Gene3D" id="3.10.450.50">
    <property type="match status" value="1"/>
</dbReference>
<evidence type="ECO:0000313" key="2">
    <source>
        <dbReference type="EMBL" id="MBE1604418.1"/>
    </source>
</evidence>
<sequence>MTAQRAVEPNHLSQLLVERINARDVEGLVALYEDDAVLDTGDGLAIGSAAIREFWTQFLTTGITVTLGQQTEALLNGDLALTSTRLPGGPVTVEVARRQHDGSWKWAIDQPALPITTEHKR</sequence>
<evidence type="ECO:0000313" key="3">
    <source>
        <dbReference type="Proteomes" id="UP000638648"/>
    </source>
</evidence>
<organism evidence="2 3">
    <name type="scientific">Actinopolymorpha pittospori</name>
    <dbReference type="NCBI Taxonomy" id="648752"/>
    <lineage>
        <taxon>Bacteria</taxon>
        <taxon>Bacillati</taxon>
        <taxon>Actinomycetota</taxon>
        <taxon>Actinomycetes</taxon>
        <taxon>Propionibacteriales</taxon>
        <taxon>Actinopolymorphaceae</taxon>
        <taxon>Actinopolymorpha</taxon>
    </lineage>
</organism>
<dbReference type="GO" id="GO:0016853">
    <property type="term" value="F:isomerase activity"/>
    <property type="evidence" value="ECO:0007669"/>
    <property type="project" value="UniProtKB-KW"/>
</dbReference>
<keyword evidence="3" id="KW-1185">Reference proteome</keyword>
<proteinExistence type="predicted"/>
<dbReference type="RefSeq" id="WP_192748960.1">
    <property type="nucleotide sequence ID" value="NZ_BAABJL010000169.1"/>
</dbReference>
<dbReference type="EMBL" id="JADBEM010000001">
    <property type="protein sequence ID" value="MBE1604418.1"/>
    <property type="molecule type" value="Genomic_DNA"/>
</dbReference>
<protein>
    <submittedName>
        <fullName evidence="2">Ketosteroid isomerase-like protein</fullName>
    </submittedName>
</protein>
<name>A0A927MSH4_9ACTN</name>
<feature type="domain" description="SnoaL-like" evidence="1">
    <location>
        <begin position="16"/>
        <end position="92"/>
    </location>
</feature>
<accession>A0A927MSH4</accession>
<dbReference type="InterPro" id="IPR037401">
    <property type="entry name" value="SnoaL-like"/>
</dbReference>
<dbReference type="Pfam" id="PF12680">
    <property type="entry name" value="SnoaL_2"/>
    <property type="match status" value="1"/>
</dbReference>
<dbReference type="Proteomes" id="UP000638648">
    <property type="component" value="Unassembled WGS sequence"/>
</dbReference>
<dbReference type="SUPFAM" id="SSF54427">
    <property type="entry name" value="NTF2-like"/>
    <property type="match status" value="1"/>
</dbReference>
<comment type="caution">
    <text evidence="2">The sequence shown here is derived from an EMBL/GenBank/DDBJ whole genome shotgun (WGS) entry which is preliminary data.</text>
</comment>